<sequence>MRHLAPAAAAALVGTLALASAPGAAATEEDTFYVGASMDYAPFLEEHGLVFKEDGQPKEALASLRDAGANLVRWHFRPPPYTNASLSGSNALDHMSFERVTENLRRTKELGMESALTFMEASSASHFPTHRPNMVTDDLRAIADRPAALAEAIHGRVFGMLDELGGLGLMPRIAVVGNEVNERFYSNLEAEEVVDRPRNAKLLSAGFRAIRDAAEEHQSDTLVGVHIFGPEHVRWFVETMKPLGLTDYDVLCLSYYPGWHPLGEWNDLGELAAWLEEEHGKKLMIFETSASARSLSPNEDGRVNIYFNGPDGYAEDGEATPADQKKFMVELCRDVYEGGGLGVVYWGADHVANDSVRVWGDEYGPGSSWENNTFWDAGLDLHEGATWMRATREAIAGGAWKAPATAAAAR</sequence>
<evidence type="ECO:0000313" key="5">
    <source>
        <dbReference type="EMBL" id="BAM03160.1"/>
    </source>
</evidence>
<evidence type="ECO:0000256" key="1">
    <source>
        <dbReference type="ARBA" id="ARBA00010687"/>
    </source>
</evidence>
<dbReference type="PANTHER" id="PTHR34983">
    <property type="entry name" value="ARABINOGALACTAN ENDO-BETA-1,4-GALACTANASE A"/>
    <property type="match status" value="1"/>
</dbReference>
<reference evidence="5 6" key="1">
    <citation type="submission" date="2012-02" db="EMBL/GenBank/DDBJ databases">
        <title>Complete genome sequence of Phycisphaera mikurensis NBRC 102666.</title>
        <authorList>
            <person name="Ankai A."/>
            <person name="Hosoyama A."/>
            <person name="Terui Y."/>
            <person name="Sekine M."/>
            <person name="Fukai R."/>
            <person name="Kato Y."/>
            <person name="Nakamura S."/>
            <person name="Yamada-Narita S."/>
            <person name="Kawakoshi A."/>
            <person name="Fukunaga Y."/>
            <person name="Yamazaki S."/>
            <person name="Fujita N."/>
        </authorList>
    </citation>
    <scope>NUCLEOTIDE SEQUENCE [LARGE SCALE GENOMIC DNA]</scope>
    <source>
        <strain evidence="6">NBRC 102666 / KCTC 22515 / FYK2301M01</strain>
    </source>
</reference>
<dbReference type="GO" id="GO:0031218">
    <property type="term" value="F:arabinogalactan endo-1,4-beta-galactosidase activity"/>
    <property type="evidence" value="ECO:0007669"/>
    <property type="project" value="UniProtKB-EC"/>
</dbReference>
<evidence type="ECO:0000256" key="2">
    <source>
        <dbReference type="ARBA" id="ARBA00022801"/>
    </source>
</evidence>
<dbReference type="STRING" id="1142394.PSMK_10010"/>
<name>I0ID22_PHYMF</name>
<keyword evidence="6" id="KW-1185">Reference proteome</keyword>
<dbReference type="AlphaFoldDB" id="I0ID22"/>
<dbReference type="InterPro" id="IPR017853">
    <property type="entry name" value="GH"/>
</dbReference>
<dbReference type="KEGG" id="phm:PSMK_10010"/>
<dbReference type="EC" id="3.2.1.89" evidence="4"/>
<dbReference type="PANTHER" id="PTHR34983:SF2">
    <property type="entry name" value="ENDO-BETA-1,4-GALACTANASE"/>
    <property type="match status" value="1"/>
</dbReference>
<accession>I0ID22</accession>
<dbReference type="GO" id="GO:0015926">
    <property type="term" value="F:glucosidase activity"/>
    <property type="evidence" value="ECO:0007669"/>
    <property type="project" value="InterPro"/>
</dbReference>
<dbReference type="HOGENOM" id="CLU_011259_2_0_0"/>
<evidence type="ECO:0000256" key="4">
    <source>
        <dbReference type="RuleBase" id="RU361192"/>
    </source>
</evidence>
<dbReference type="Proteomes" id="UP000007881">
    <property type="component" value="Chromosome"/>
</dbReference>
<protein>
    <recommendedName>
        <fullName evidence="4">Arabinogalactan endo-beta-1,4-galactanase</fullName>
        <ecNumber evidence="4">3.2.1.89</ecNumber>
    </recommendedName>
</protein>
<comment type="catalytic activity">
    <reaction evidence="4">
        <text>The enzyme specifically hydrolyzes (1-&gt;4)-beta-D-galactosidic linkages in type I arabinogalactans.</text>
        <dbReference type="EC" id="3.2.1.89"/>
    </reaction>
</comment>
<gene>
    <name evidence="5" type="ordered locus">PSMK_10010</name>
</gene>
<dbReference type="GO" id="GO:0045490">
    <property type="term" value="P:pectin catabolic process"/>
    <property type="evidence" value="ECO:0007669"/>
    <property type="project" value="TreeGrafter"/>
</dbReference>
<dbReference type="Pfam" id="PF07745">
    <property type="entry name" value="Glyco_hydro_53"/>
    <property type="match status" value="1"/>
</dbReference>
<evidence type="ECO:0000313" key="6">
    <source>
        <dbReference type="Proteomes" id="UP000007881"/>
    </source>
</evidence>
<keyword evidence="4" id="KW-0732">Signal</keyword>
<keyword evidence="2 4" id="KW-0378">Hydrolase</keyword>
<feature type="signal peptide" evidence="4">
    <location>
        <begin position="1"/>
        <end position="25"/>
    </location>
</feature>
<dbReference type="SUPFAM" id="SSF51445">
    <property type="entry name" value="(Trans)glycosidases"/>
    <property type="match status" value="1"/>
</dbReference>
<keyword evidence="3 4" id="KW-0326">Glycosidase</keyword>
<feature type="chain" id="PRO_5005134803" description="Arabinogalactan endo-beta-1,4-galactanase" evidence="4">
    <location>
        <begin position="26"/>
        <end position="410"/>
    </location>
</feature>
<dbReference type="InterPro" id="IPR011683">
    <property type="entry name" value="Glyco_hydro_53"/>
</dbReference>
<dbReference type="RefSeq" id="WP_014436379.1">
    <property type="nucleotide sequence ID" value="NC_017080.1"/>
</dbReference>
<dbReference type="OrthoDB" id="9768786at2"/>
<comment type="similarity">
    <text evidence="1 4">Belongs to the glycosyl hydrolase 53 family.</text>
</comment>
<dbReference type="EMBL" id="AP012338">
    <property type="protein sequence ID" value="BAM03160.1"/>
    <property type="molecule type" value="Genomic_DNA"/>
</dbReference>
<evidence type="ECO:0000256" key="3">
    <source>
        <dbReference type="ARBA" id="ARBA00023295"/>
    </source>
</evidence>
<dbReference type="eggNOG" id="COG3867">
    <property type="taxonomic scope" value="Bacteria"/>
</dbReference>
<organism evidence="5 6">
    <name type="scientific">Phycisphaera mikurensis (strain NBRC 102666 / KCTC 22515 / FYK2301M01)</name>
    <dbReference type="NCBI Taxonomy" id="1142394"/>
    <lineage>
        <taxon>Bacteria</taxon>
        <taxon>Pseudomonadati</taxon>
        <taxon>Planctomycetota</taxon>
        <taxon>Phycisphaerae</taxon>
        <taxon>Phycisphaerales</taxon>
        <taxon>Phycisphaeraceae</taxon>
        <taxon>Phycisphaera</taxon>
    </lineage>
</organism>
<dbReference type="Gene3D" id="3.20.20.80">
    <property type="entry name" value="Glycosidases"/>
    <property type="match status" value="1"/>
</dbReference>
<proteinExistence type="inferred from homology"/>